<dbReference type="AlphaFoldDB" id="M3GZK9"/>
<protein>
    <submittedName>
        <fullName evidence="1">Uncharacterized protein</fullName>
    </submittedName>
</protein>
<accession>M3GZK9</accession>
<organism evidence="1 2">
    <name type="scientific">Leptospira weilii serovar Topaz str. LT2116</name>
    <dbReference type="NCBI Taxonomy" id="1088540"/>
    <lineage>
        <taxon>Bacteria</taxon>
        <taxon>Pseudomonadati</taxon>
        <taxon>Spirochaetota</taxon>
        <taxon>Spirochaetia</taxon>
        <taxon>Leptospirales</taxon>
        <taxon>Leptospiraceae</taxon>
        <taxon>Leptospira</taxon>
    </lineage>
</organism>
<dbReference type="Proteomes" id="UP000011770">
    <property type="component" value="Unassembled WGS sequence"/>
</dbReference>
<proteinExistence type="predicted"/>
<name>M3GZK9_9LEPT</name>
<reference evidence="1 2" key="1">
    <citation type="submission" date="2013-01" db="EMBL/GenBank/DDBJ databases">
        <authorList>
            <person name="Harkins D.M."/>
            <person name="Durkin A.S."/>
            <person name="Brinkac L.M."/>
            <person name="Haft D.H."/>
            <person name="Selengut J.D."/>
            <person name="Sanka R."/>
            <person name="DePew J."/>
            <person name="Purushe J."/>
            <person name="Tulsiani S.M."/>
            <person name="Graham G.C."/>
            <person name="Burns M.-A."/>
            <person name="Dohnt M.F."/>
            <person name="Smythe L.D."/>
            <person name="McKay D.B."/>
            <person name="Craig S.B."/>
            <person name="Vinetz J.M."/>
            <person name="Sutton G.G."/>
            <person name="Nierman W.C."/>
            <person name="Fouts D.E."/>
        </authorList>
    </citation>
    <scope>NUCLEOTIDE SEQUENCE [LARGE SCALE GENOMIC DNA]</scope>
    <source>
        <strain evidence="1 2">LT2116</strain>
    </source>
</reference>
<dbReference type="EMBL" id="AHOR02000024">
    <property type="protein sequence ID" value="EMF82341.1"/>
    <property type="molecule type" value="Genomic_DNA"/>
</dbReference>
<evidence type="ECO:0000313" key="1">
    <source>
        <dbReference type="EMBL" id="EMF82341.1"/>
    </source>
</evidence>
<comment type="caution">
    <text evidence="1">The sequence shown here is derived from an EMBL/GenBank/DDBJ whole genome shotgun (WGS) entry which is preliminary data.</text>
</comment>
<sequence length="54" mass="6253">MYILSASEALAKFYGQTYLENANQHSRMLDETLERISLLVKKNFDSNGMSVYNF</sequence>
<gene>
    <name evidence="1" type="ORF">LEP1GSC188_1715</name>
</gene>
<evidence type="ECO:0000313" key="2">
    <source>
        <dbReference type="Proteomes" id="UP000011770"/>
    </source>
</evidence>